<dbReference type="InterPro" id="IPR006603">
    <property type="entry name" value="PQ-loop_rpt"/>
</dbReference>
<dbReference type="FunFam" id="1.20.1280.290:FF:000012">
    <property type="entry name" value="Vacuolar membrane PQ loop repeat protein"/>
    <property type="match status" value="1"/>
</dbReference>
<evidence type="ECO:0000256" key="1">
    <source>
        <dbReference type="ARBA" id="ARBA00004141"/>
    </source>
</evidence>
<feature type="transmembrane region" description="Helical" evidence="8">
    <location>
        <begin position="173"/>
        <end position="194"/>
    </location>
</feature>
<comment type="similarity">
    <text evidence="5">Belongs to the laat-1 family.</text>
</comment>
<evidence type="ECO:0000313" key="10">
    <source>
        <dbReference type="Proteomes" id="UP000283383"/>
    </source>
</evidence>
<dbReference type="FunFam" id="1.20.1280.290:FF:000009">
    <property type="entry name" value="PQ loop repeat family protein"/>
    <property type="match status" value="1"/>
</dbReference>
<dbReference type="STRING" id="62708.A0A420HU79"/>
<keyword evidence="2 8" id="KW-0812">Transmembrane</keyword>
<dbReference type="SMART" id="SM00679">
    <property type="entry name" value="CTNS"/>
    <property type="match status" value="2"/>
</dbReference>
<sequence length="314" mass="34960">MLSYIMESPTQDGLTLQEACSGIMGSVSLAIWIFLLVPQLILNYRTGNADGVSLMFLCVWMIGDLANLIGAIWASLVPTVVTIAIYFCFTDVVLVSQSFYYKNIKSIERTKLNSNISTTHSEPTAGTNLTSENTPLFSEARSDPTLVPERRRPSDLVNYECANETKRSKGNTWIFNTVFILVTIFVGILGWVIAYLTEIWTPIPAPSNSFPSDTINSTPIGAQIFGYLSAIFYLSARIPQIMKNYRDKSCEGLSLLFFILSLLGNATYTLSIICHSLQPNYLLTNLPWLIGSSGTMFEDVIIFIQFRHYSSTGK</sequence>
<dbReference type="AlphaFoldDB" id="A0A420HU79"/>
<dbReference type="Pfam" id="PF04193">
    <property type="entry name" value="PQ-loop"/>
    <property type="match status" value="2"/>
</dbReference>
<dbReference type="PANTHER" id="PTHR16201">
    <property type="entry name" value="SEVEN TRANSMEMBRANE PROTEIN 1-RELATED"/>
    <property type="match status" value="1"/>
</dbReference>
<feature type="compositionally biased region" description="Polar residues" evidence="7">
    <location>
        <begin position="118"/>
        <end position="136"/>
    </location>
</feature>
<protein>
    <submittedName>
        <fullName evidence="9">Putative vacuolar amino acid transporter YPQ3</fullName>
    </submittedName>
</protein>
<name>A0A420HU79_9PEZI</name>
<proteinExistence type="inferred from homology"/>
<dbReference type="EMBL" id="MCBQ01016034">
    <property type="protein sequence ID" value="RKF60992.1"/>
    <property type="molecule type" value="Genomic_DNA"/>
</dbReference>
<dbReference type="GO" id="GO:0034486">
    <property type="term" value="P:vacuolar transmembrane transport"/>
    <property type="evidence" value="ECO:0007669"/>
    <property type="project" value="UniProtKB-ARBA"/>
</dbReference>
<feature type="transmembrane region" description="Helical" evidence="8">
    <location>
        <begin position="80"/>
        <end position="101"/>
    </location>
</feature>
<accession>A0A420HU79</accession>
<evidence type="ECO:0000256" key="7">
    <source>
        <dbReference type="SAM" id="MobiDB-lite"/>
    </source>
</evidence>
<feature type="transmembrane region" description="Helical" evidence="8">
    <location>
        <begin position="285"/>
        <end position="306"/>
    </location>
</feature>
<dbReference type="Proteomes" id="UP000283383">
    <property type="component" value="Unassembled WGS sequence"/>
</dbReference>
<dbReference type="GO" id="GO:0098852">
    <property type="term" value="C:lytic vacuole membrane"/>
    <property type="evidence" value="ECO:0007669"/>
    <property type="project" value="UniProtKB-ARBA"/>
</dbReference>
<dbReference type="PANTHER" id="PTHR16201:SF44">
    <property type="entry name" value="SEVEN TRANSMEMBRANE PROTEIN 1"/>
    <property type="match status" value="1"/>
</dbReference>
<feature type="transmembrane region" description="Helical" evidence="8">
    <location>
        <begin position="54"/>
        <end position="74"/>
    </location>
</feature>
<dbReference type="Gene3D" id="1.20.1280.290">
    <property type="match status" value="2"/>
</dbReference>
<evidence type="ECO:0000256" key="8">
    <source>
        <dbReference type="SAM" id="Phobius"/>
    </source>
</evidence>
<evidence type="ECO:0000256" key="6">
    <source>
        <dbReference type="ARBA" id="ARBA00050768"/>
    </source>
</evidence>
<keyword evidence="10" id="KW-1185">Reference proteome</keyword>
<evidence type="ECO:0000256" key="3">
    <source>
        <dbReference type="ARBA" id="ARBA00022989"/>
    </source>
</evidence>
<dbReference type="InterPro" id="IPR051415">
    <property type="entry name" value="LAAT-1"/>
</dbReference>
<feature type="transmembrane region" description="Helical" evidence="8">
    <location>
        <begin position="214"/>
        <end position="234"/>
    </location>
</feature>
<evidence type="ECO:0000313" key="9">
    <source>
        <dbReference type="EMBL" id="RKF60992.1"/>
    </source>
</evidence>
<feature type="region of interest" description="Disordered" evidence="7">
    <location>
        <begin position="118"/>
        <end position="149"/>
    </location>
</feature>
<keyword evidence="4 8" id="KW-0472">Membrane</keyword>
<comment type="caution">
    <text evidence="9">The sequence shown here is derived from an EMBL/GenBank/DDBJ whole genome shotgun (WGS) entry which is preliminary data.</text>
</comment>
<evidence type="ECO:0000256" key="2">
    <source>
        <dbReference type="ARBA" id="ARBA00022692"/>
    </source>
</evidence>
<evidence type="ECO:0000256" key="4">
    <source>
        <dbReference type="ARBA" id="ARBA00023136"/>
    </source>
</evidence>
<gene>
    <name evidence="9" type="ORF">GcM3_160009</name>
</gene>
<evidence type="ECO:0000256" key="5">
    <source>
        <dbReference type="ARBA" id="ARBA00038039"/>
    </source>
</evidence>
<comment type="subcellular location">
    <subcellularLocation>
        <location evidence="1">Membrane</location>
        <topology evidence="1">Multi-pass membrane protein</topology>
    </subcellularLocation>
</comment>
<reference evidence="9 10" key="1">
    <citation type="journal article" date="2018" name="BMC Genomics">
        <title>Comparative genome analyses reveal sequence features reflecting distinct modes of host-adaptation between dicot and monocot powdery mildew.</title>
        <authorList>
            <person name="Wu Y."/>
            <person name="Ma X."/>
            <person name="Pan Z."/>
            <person name="Kale S.D."/>
            <person name="Song Y."/>
            <person name="King H."/>
            <person name="Zhang Q."/>
            <person name="Presley C."/>
            <person name="Deng X."/>
            <person name="Wei C.I."/>
            <person name="Xiao S."/>
        </authorList>
    </citation>
    <scope>NUCLEOTIDE SEQUENCE [LARGE SCALE GENOMIC DNA]</scope>
    <source>
        <strain evidence="9">UMSG3</strain>
    </source>
</reference>
<comment type="catalytic activity">
    <reaction evidence="6">
        <text>L-histidine(out) + L-arginine(in) = L-histidine(in) + L-arginine(out)</text>
        <dbReference type="Rhea" id="RHEA:71063"/>
        <dbReference type="ChEBI" id="CHEBI:32682"/>
        <dbReference type="ChEBI" id="CHEBI:57595"/>
    </reaction>
</comment>
<keyword evidence="3 8" id="KW-1133">Transmembrane helix</keyword>
<feature type="transmembrane region" description="Helical" evidence="8">
    <location>
        <begin position="255"/>
        <end position="273"/>
    </location>
</feature>
<organism evidence="9 10">
    <name type="scientific">Golovinomyces cichoracearum</name>
    <dbReference type="NCBI Taxonomy" id="62708"/>
    <lineage>
        <taxon>Eukaryota</taxon>
        <taxon>Fungi</taxon>
        <taxon>Dikarya</taxon>
        <taxon>Ascomycota</taxon>
        <taxon>Pezizomycotina</taxon>
        <taxon>Leotiomycetes</taxon>
        <taxon>Erysiphales</taxon>
        <taxon>Erysiphaceae</taxon>
        <taxon>Golovinomyces</taxon>
    </lineage>
</organism>
<feature type="transmembrane region" description="Helical" evidence="8">
    <location>
        <begin position="23"/>
        <end position="42"/>
    </location>
</feature>
<dbReference type="GO" id="GO:0015174">
    <property type="term" value="F:basic amino acid transmembrane transporter activity"/>
    <property type="evidence" value="ECO:0007669"/>
    <property type="project" value="UniProtKB-ARBA"/>
</dbReference>